<accession>A0A371FLX5</accession>
<gene>
    <name evidence="2" type="ORF">CR513_40231</name>
</gene>
<feature type="non-terminal residue" evidence="2">
    <location>
        <position position="1"/>
    </location>
</feature>
<dbReference type="OrthoDB" id="1740909at2759"/>
<dbReference type="SUPFAM" id="SSF53098">
    <property type="entry name" value="Ribonuclease H-like"/>
    <property type="match status" value="1"/>
</dbReference>
<dbReference type="AlphaFoldDB" id="A0A371FLX5"/>
<feature type="domain" description="RNase H type-1" evidence="1">
    <location>
        <begin position="43"/>
        <end position="138"/>
    </location>
</feature>
<organism evidence="2 3">
    <name type="scientific">Mucuna pruriens</name>
    <name type="common">Velvet bean</name>
    <name type="synonym">Dolichos pruriens</name>
    <dbReference type="NCBI Taxonomy" id="157652"/>
    <lineage>
        <taxon>Eukaryota</taxon>
        <taxon>Viridiplantae</taxon>
        <taxon>Streptophyta</taxon>
        <taxon>Embryophyta</taxon>
        <taxon>Tracheophyta</taxon>
        <taxon>Spermatophyta</taxon>
        <taxon>Magnoliopsida</taxon>
        <taxon>eudicotyledons</taxon>
        <taxon>Gunneridae</taxon>
        <taxon>Pentapetalae</taxon>
        <taxon>rosids</taxon>
        <taxon>fabids</taxon>
        <taxon>Fabales</taxon>
        <taxon>Fabaceae</taxon>
        <taxon>Papilionoideae</taxon>
        <taxon>50 kb inversion clade</taxon>
        <taxon>NPAAA clade</taxon>
        <taxon>indigoferoid/millettioid clade</taxon>
        <taxon>Phaseoleae</taxon>
        <taxon>Mucuna</taxon>
    </lineage>
</organism>
<evidence type="ECO:0000259" key="1">
    <source>
        <dbReference type="Pfam" id="PF13456"/>
    </source>
</evidence>
<evidence type="ECO:0000313" key="3">
    <source>
        <dbReference type="Proteomes" id="UP000257109"/>
    </source>
</evidence>
<protein>
    <recommendedName>
        <fullName evidence="1">RNase H type-1 domain-containing protein</fullName>
    </recommendedName>
</protein>
<reference evidence="2" key="1">
    <citation type="submission" date="2018-05" db="EMBL/GenBank/DDBJ databases">
        <title>Draft genome of Mucuna pruriens seed.</title>
        <authorList>
            <person name="Nnadi N.E."/>
            <person name="Vos R."/>
            <person name="Hasami M.H."/>
            <person name="Devisetty U.K."/>
            <person name="Aguiy J.C."/>
        </authorList>
    </citation>
    <scope>NUCLEOTIDE SEQUENCE [LARGE SCALE GENOMIC DNA]</scope>
    <source>
        <strain evidence="2">JCA_2017</strain>
    </source>
</reference>
<dbReference type="Gene3D" id="3.30.420.10">
    <property type="entry name" value="Ribonuclease H-like superfamily/Ribonuclease H"/>
    <property type="match status" value="1"/>
</dbReference>
<dbReference type="STRING" id="157652.A0A371FLX5"/>
<proteinExistence type="predicted"/>
<dbReference type="GO" id="GO:0003676">
    <property type="term" value="F:nucleic acid binding"/>
    <property type="evidence" value="ECO:0007669"/>
    <property type="project" value="InterPro"/>
</dbReference>
<dbReference type="InterPro" id="IPR036397">
    <property type="entry name" value="RNaseH_sf"/>
</dbReference>
<dbReference type="EMBL" id="QJKJ01008565">
    <property type="protein sequence ID" value="RDX79355.1"/>
    <property type="molecule type" value="Genomic_DNA"/>
</dbReference>
<dbReference type="Proteomes" id="UP000257109">
    <property type="component" value="Unassembled WGS sequence"/>
</dbReference>
<name>A0A371FLX5_MUCPR</name>
<sequence>MTVWSVELFKFSLKFKPRGSIKSQALTNFIVEKESRANIILEGPRQVVLEHSLKFNFKTSNNHIKYEALLAGLNLVLEVGVRRVLCNSDSQLMAKHIRDPFLLRYYHKVLNMLQNFDMSETKHIPKQDNTCVDMLSKLATAKTSQHRTILHKTVDSPAIDGSGVLTMETVDRE</sequence>
<evidence type="ECO:0000313" key="2">
    <source>
        <dbReference type="EMBL" id="RDX79355.1"/>
    </source>
</evidence>
<dbReference type="InterPro" id="IPR012337">
    <property type="entry name" value="RNaseH-like_sf"/>
</dbReference>
<comment type="caution">
    <text evidence="2">The sequence shown here is derived from an EMBL/GenBank/DDBJ whole genome shotgun (WGS) entry which is preliminary data.</text>
</comment>
<dbReference type="Pfam" id="PF13456">
    <property type="entry name" value="RVT_3"/>
    <property type="match status" value="1"/>
</dbReference>
<dbReference type="PANTHER" id="PTHR48475:SF2">
    <property type="entry name" value="RIBONUCLEASE H"/>
    <property type="match status" value="1"/>
</dbReference>
<dbReference type="PANTHER" id="PTHR48475">
    <property type="entry name" value="RIBONUCLEASE H"/>
    <property type="match status" value="1"/>
</dbReference>
<keyword evidence="3" id="KW-1185">Reference proteome</keyword>
<dbReference type="GO" id="GO:0004523">
    <property type="term" value="F:RNA-DNA hybrid ribonuclease activity"/>
    <property type="evidence" value="ECO:0007669"/>
    <property type="project" value="InterPro"/>
</dbReference>
<dbReference type="InterPro" id="IPR002156">
    <property type="entry name" value="RNaseH_domain"/>
</dbReference>